<dbReference type="EMBL" id="CP007033">
    <property type="protein sequence ID" value="AHF10404.1"/>
    <property type="molecule type" value="Genomic_DNA"/>
</dbReference>
<feature type="region of interest" description="Disordered" evidence="1">
    <location>
        <begin position="130"/>
        <end position="187"/>
    </location>
</feature>
<sequence length="503" mass="58042">MYKPTEQQITFPHEFFLPFGGNLNPDNKWCKLALMIPWAEVEKKYARSFPVSRGQKAYSVRLALGSLIIQNVKSLSDRDTVEEITENPYMQYFIGLSAFVDKPPFNHSLMTHFRKRLDKDIINEINEITSRLAGEHEYPENPDDLDDPDDSDGSDDTPPSDGEDSDDTGQEEKTNEEPSETKNSGKLILDATCTPADIHYPTDIWLLNTTRQALEEIIDVLHAPHAGILKKPRSYRRNARKSYLNIDKKKHKTAKMIRKGIGGQLRYIRRDLKNIKTLAEKSSLTLLTKRQYRNLLVSQEIYRQQLEMYKQGKHSVEDRIVSLHMPFVRPIVRGKSNADVEFGAKLAISVVNGFSYMESLSFDAFNESKTLMQSVENYYQRYGFYPEAVMADKIYRNRDNLNYCKKLGIRLSGPPLGRPAKDQELLREQKKQERLDAGIRNAVEGKFGEGKRFYGLGRIMARLKETSETVIAMQLLVMNLERRLRILILNFIRENFGLIRLAY</sequence>
<dbReference type="Proteomes" id="UP000018934">
    <property type="component" value="Chromosome"/>
</dbReference>
<keyword evidence="5" id="KW-1185">Reference proteome</keyword>
<proteinExistence type="predicted"/>
<dbReference type="InterPro" id="IPR025668">
    <property type="entry name" value="Tnp_DDE_dom"/>
</dbReference>
<reference evidence="4 5" key="1">
    <citation type="journal article" date="2013" name="Stand. Genomic Sci.">
        <title>Complete genome sequence of Dehalobacter restrictus PER-K23(T.).</title>
        <authorList>
            <person name="Kruse T."/>
            <person name="Maillard J."/>
            <person name="Goodwin L."/>
            <person name="Woyke T."/>
            <person name="Teshima H."/>
            <person name="Bruce D."/>
            <person name="Detter C."/>
            <person name="Tapia R."/>
            <person name="Han C."/>
            <person name="Huntemann M."/>
            <person name="Wei C.L."/>
            <person name="Han J."/>
            <person name="Chen A."/>
            <person name="Kyrpides N."/>
            <person name="Szeto E."/>
            <person name="Markowitz V."/>
            <person name="Ivanova N."/>
            <person name="Pagani I."/>
            <person name="Pati A."/>
            <person name="Pitluck S."/>
            <person name="Nolan M."/>
            <person name="Holliger C."/>
            <person name="Smidt H."/>
        </authorList>
    </citation>
    <scope>NUCLEOTIDE SEQUENCE [LARGE SCALE GENOMIC DNA]</scope>
    <source>
        <strain evidence="5">DSM 9455</strain>
    </source>
</reference>
<feature type="compositionally biased region" description="Acidic residues" evidence="1">
    <location>
        <begin position="140"/>
        <end position="155"/>
    </location>
</feature>
<gene>
    <name evidence="4" type="ORF">DEHRE_10200</name>
</gene>
<dbReference type="PANTHER" id="PTHR33803:SF3">
    <property type="entry name" value="BLL1974 PROTEIN"/>
    <property type="match status" value="1"/>
</dbReference>
<evidence type="ECO:0000259" key="3">
    <source>
        <dbReference type="Pfam" id="PF13586"/>
    </source>
</evidence>
<dbReference type="PANTHER" id="PTHR33803">
    <property type="entry name" value="IS1478 TRANSPOSASE"/>
    <property type="match status" value="1"/>
</dbReference>
<evidence type="ECO:0000259" key="2">
    <source>
        <dbReference type="Pfam" id="PF05598"/>
    </source>
</evidence>
<dbReference type="InterPro" id="IPR047710">
    <property type="entry name" value="Transpos_IS5-like"/>
</dbReference>
<dbReference type="Pfam" id="PF13586">
    <property type="entry name" value="DDE_Tnp_1_2"/>
    <property type="match status" value="1"/>
</dbReference>
<evidence type="ECO:0000313" key="4">
    <source>
        <dbReference type="EMBL" id="AHF10404.1"/>
    </source>
</evidence>
<accession>A0ABN4BT51</accession>
<name>A0ABN4BT51_DEHRP</name>
<protein>
    <submittedName>
        <fullName evidence="4">Transposase IS4</fullName>
    </submittedName>
</protein>
<feature type="domain" description="Transposase DDE" evidence="3">
    <location>
        <begin position="389"/>
        <end position="481"/>
    </location>
</feature>
<organism evidence="4 5">
    <name type="scientific">Dehalobacter restrictus (strain DSM 9455 / PER-K23)</name>
    <dbReference type="NCBI Taxonomy" id="871738"/>
    <lineage>
        <taxon>Bacteria</taxon>
        <taxon>Bacillati</taxon>
        <taxon>Bacillota</taxon>
        <taxon>Clostridia</taxon>
        <taxon>Eubacteriales</taxon>
        <taxon>Desulfitobacteriaceae</taxon>
        <taxon>Dehalobacter</taxon>
    </lineage>
</organism>
<dbReference type="RefSeq" id="WP_025205907.1">
    <property type="nucleotide sequence ID" value="NZ_CP007033.1"/>
</dbReference>
<dbReference type="InterPro" id="IPR008490">
    <property type="entry name" value="Transposase_InsH_N"/>
</dbReference>
<dbReference type="Pfam" id="PF05598">
    <property type="entry name" value="DUF772"/>
    <property type="match status" value="1"/>
</dbReference>
<feature type="domain" description="Transposase InsH N-terminal" evidence="2">
    <location>
        <begin position="24"/>
        <end position="116"/>
    </location>
</feature>
<feature type="compositionally biased region" description="Basic and acidic residues" evidence="1">
    <location>
        <begin position="170"/>
        <end position="180"/>
    </location>
</feature>
<evidence type="ECO:0000313" key="5">
    <source>
        <dbReference type="Proteomes" id="UP000018934"/>
    </source>
</evidence>
<dbReference type="NCBIfam" id="NF033578">
    <property type="entry name" value="transpos_IS5_1"/>
    <property type="match status" value="1"/>
</dbReference>
<evidence type="ECO:0000256" key="1">
    <source>
        <dbReference type="SAM" id="MobiDB-lite"/>
    </source>
</evidence>